<feature type="region of interest" description="Disordered" evidence="1">
    <location>
        <begin position="78"/>
        <end position="158"/>
    </location>
</feature>
<dbReference type="InterPro" id="IPR000008">
    <property type="entry name" value="C2_dom"/>
</dbReference>
<protein>
    <recommendedName>
        <fullName evidence="3">C2 domain-containing protein</fullName>
    </recommendedName>
</protein>
<dbReference type="GO" id="GO:0048791">
    <property type="term" value="P:calcium ion-regulated exocytosis of neurotransmitter"/>
    <property type="evidence" value="ECO:0007669"/>
    <property type="project" value="TreeGrafter"/>
</dbReference>
<evidence type="ECO:0000313" key="4">
    <source>
        <dbReference type="EMBL" id="CAD7447809.1"/>
    </source>
</evidence>
<dbReference type="AlphaFoldDB" id="A0A7R9F6C9"/>
<dbReference type="GO" id="GO:0098793">
    <property type="term" value="C:presynapse"/>
    <property type="evidence" value="ECO:0007669"/>
    <property type="project" value="GOC"/>
</dbReference>
<dbReference type="PROSITE" id="PS50004">
    <property type="entry name" value="C2"/>
    <property type="match status" value="1"/>
</dbReference>
<dbReference type="GO" id="GO:0005544">
    <property type="term" value="F:calcium-dependent phospholipid binding"/>
    <property type="evidence" value="ECO:0007669"/>
    <property type="project" value="TreeGrafter"/>
</dbReference>
<organism evidence="4">
    <name type="scientific">Timema bartmani</name>
    <dbReference type="NCBI Taxonomy" id="61472"/>
    <lineage>
        <taxon>Eukaryota</taxon>
        <taxon>Metazoa</taxon>
        <taxon>Ecdysozoa</taxon>
        <taxon>Arthropoda</taxon>
        <taxon>Hexapoda</taxon>
        <taxon>Insecta</taxon>
        <taxon>Pterygota</taxon>
        <taxon>Neoptera</taxon>
        <taxon>Polyneoptera</taxon>
        <taxon>Phasmatodea</taxon>
        <taxon>Timematodea</taxon>
        <taxon>Timematoidea</taxon>
        <taxon>Timematidae</taxon>
        <taxon>Timema</taxon>
    </lineage>
</organism>
<dbReference type="EMBL" id="OD569260">
    <property type="protein sequence ID" value="CAD7447809.1"/>
    <property type="molecule type" value="Genomic_DNA"/>
</dbReference>
<dbReference type="PANTHER" id="PTHR10024">
    <property type="entry name" value="SYNAPTOTAGMIN"/>
    <property type="match status" value="1"/>
</dbReference>
<dbReference type="PANTHER" id="PTHR10024:SF369">
    <property type="entry name" value="FI18813P1"/>
    <property type="match status" value="1"/>
</dbReference>
<dbReference type="GO" id="GO:0000149">
    <property type="term" value="F:SNARE binding"/>
    <property type="evidence" value="ECO:0007669"/>
    <property type="project" value="TreeGrafter"/>
</dbReference>
<accession>A0A7R9F6C9</accession>
<keyword evidence="2" id="KW-0812">Transmembrane</keyword>
<dbReference type="Pfam" id="PF00168">
    <property type="entry name" value="C2"/>
    <property type="match status" value="1"/>
</dbReference>
<dbReference type="SUPFAM" id="SSF49562">
    <property type="entry name" value="C2 domain (Calcium/lipid-binding domain, CaLB)"/>
    <property type="match status" value="1"/>
</dbReference>
<dbReference type="GO" id="GO:0030276">
    <property type="term" value="F:clathrin binding"/>
    <property type="evidence" value="ECO:0007669"/>
    <property type="project" value="TreeGrafter"/>
</dbReference>
<keyword evidence="2" id="KW-1133">Transmembrane helix</keyword>
<dbReference type="GO" id="GO:0005509">
    <property type="term" value="F:calcium ion binding"/>
    <property type="evidence" value="ECO:0007669"/>
    <property type="project" value="TreeGrafter"/>
</dbReference>
<dbReference type="GO" id="GO:0005886">
    <property type="term" value="C:plasma membrane"/>
    <property type="evidence" value="ECO:0007669"/>
    <property type="project" value="TreeGrafter"/>
</dbReference>
<feature type="compositionally biased region" description="Polar residues" evidence="1">
    <location>
        <begin position="142"/>
        <end position="158"/>
    </location>
</feature>
<name>A0A7R9F6C9_9NEOP</name>
<dbReference type="GO" id="GO:0006906">
    <property type="term" value="P:vesicle fusion"/>
    <property type="evidence" value="ECO:0007669"/>
    <property type="project" value="TreeGrafter"/>
</dbReference>
<dbReference type="GO" id="GO:0001786">
    <property type="term" value="F:phosphatidylserine binding"/>
    <property type="evidence" value="ECO:0007669"/>
    <property type="project" value="TreeGrafter"/>
</dbReference>
<dbReference type="Gene3D" id="2.60.40.150">
    <property type="entry name" value="C2 domain"/>
    <property type="match status" value="1"/>
</dbReference>
<reference evidence="4" key="1">
    <citation type="submission" date="2020-11" db="EMBL/GenBank/DDBJ databases">
        <authorList>
            <person name="Tran Van P."/>
        </authorList>
    </citation>
    <scope>NUCLEOTIDE SEQUENCE</scope>
</reference>
<proteinExistence type="predicted"/>
<evidence type="ECO:0000256" key="1">
    <source>
        <dbReference type="SAM" id="MobiDB-lite"/>
    </source>
</evidence>
<dbReference type="GO" id="GO:0070382">
    <property type="term" value="C:exocytic vesicle"/>
    <property type="evidence" value="ECO:0007669"/>
    <property type="project" value="TreeGrafter"/>
</dbReference>
<evidence type="ECO:0000256" key="2">
    <source>
        <dbReference type="SAM" id="Phobius"/>
    </source>
</evidence>
<dbReference type="InterPro" id="IPR035892">
    <property type="entry name" value="C2_domain_sf"/>
</dbReference>
<dbReference type="GO" id="GO:0030424">
    <property type="term" value="C:axon"/>
    <property type="evidence" value="ECO:0007669"/>
    <property type="project" value="TreeGrafter"/>
</dbReference>
<feature type="domain" description="C2" evidence="3">
    <location>
        <begin position="413"/>
        <end position="540"/>
    </location>
</feature>
<evidence type="ECO:0000259" key="3">
    <source>
        <dbReference type="PROSITE" id="PS50004"/>
    </source>
</evidence>
<keyword evidence="2" id="KW-0472">Membrane</keyword>
<dbReference type="SMART" id="SM00239">
    <property type="entry name" value="C2"/>
    <property type="match status" value="1"/>
</dbReference>
<sequence>MYICRNVFLDPSPDLPETPFPSRFIQTDKRARERATAWPNRRALTTPALVGICLGTTLFLVTVAAVTCFCYRRHTRLTGGKKRSPDKPLTLHPHRRPTAVKSPPGAAGSHYLKKSPSPTNPARTPPGPGGSGTPSPSVGHLSPQQPSSSPMNDTQPITIDNKDITFHMENEVKDKPSTPTKDEIETNEKNLAANETVPGKLGQLVFKLRYKNDQNALIVTARHHNRVLVFVCRYKSDQNALIMTARHHNRVLVFVCRYKSDKNALIVTARHHNRVLVFVYRYKSDQNALIVTDRHHNRVLVFVYRYKSDQNALIVTARHHNRVLVFVYKYKSDQNGLIVTARHHNRVLVFVYRYMSDQNALIVTARHHNRVLVFVCRYKSDKNALIVTARHHNRVLVFVYRYKSDQNALIVTDRHHNRVLVFVCRYKSDKNALLVTVVKCKELPAKDPNLGSSDPYVKLQLLPDKQHKVKTRVLRKTRNPVYDEDFTFYGINFNQLQGLGRFQLEEVRLLLRGVIVENHLGQGLNPGLPVLGRLVQHDSALDHAATDTGDTKFVLCGNTCLVNPYDLYDFLPGDMHNPTKVVVCYSW</sequence>
<dbReference type="SUPFAM" id="SSF50960">
    <property type="entry name" value="TolB, C-terminal domain"/>
    <property type="match status" value="1"/>
</dbReference>
<feature type="transmembrane region" description="Helical" evidence="2">
    <location>
        <begin position="48"/>
        <end position="71"/>
    </location>
</feature>
<gene>
    <name evidence="4" type="ORF">TBIB3V08_LOCUS10111</name>
</gene>